<feature type="chain" id="PRO_5042212490" evidence="2">
    <location>
        <begin position="21"/>
        <end position="432"/>
    </location>
</feature>
<proteinExistence type="predicted"/>
<dbReference type="InterPro" id="IPR011990">
    <property type="entry name" value="TPR-like_helical_dom_sf"/>
</dbReference>
<accession>A0AAE7D8C8</accession>
<dbReference type="RefSeq" id="WP_168804986.1">
    <property type="nucleotide sequence ID" value="NZ_CP051205.1"/>
</dbReference>
<dbReference type="PROSITE" id="PS00194">
    <property type="entry name" value="THIOREDOXIN_1"/>
    <property type="match status" value="1"/>
</dbReference>
<dbReference type="Gene3D" id="1.25.40.10">
    <property type="entry name" value="Tetratricopeptide repeat domain"/>
    <property type="match status" value="1"/>
</dbReference>
<evidence type="ECO:0000313" key="4">
    <source>
        <dbReference type="EMBL" id="QJB32624.1"/>
    </source>
</evidence>
<keyword evidence="1" id="KW-0676">Redox-active center</keyword>
<name>A0AAE7D8C8_9BACT</name>
<feature type="domain" description="Thioredoxin-like fold" evidence="3">
    <location>
        <begin position="39"/>
        <end position="141"/>
    </location>
</feature>
<dbReference type="GO" id="GO:0015035">
    <property type="term" value="F:protein-disulfide reductase activity"/>
    <property type="evidence" value="ECO:0007669"/>
    <property type="project" value="TreeGrafter"/>
</dbReference>
<dbReference type="Proteomes" id="UP000502421">
    <property type="component" value="Chromosome"/>
</dbReference>
<reference evidence="5" key="1">
    <citation type="submission" date="2020-04" db="EMBL/GenBank/DDBJ databases">
        <authorList>
            <person name="Kittiwongwattana C."/>
        </authorList>
    </citation>
    <scope>NUCLEOTIDE SEQUENCE [LARGE SCALE GENOMIC DNA]</scope>
    <source>
        <strain evidence="5">1310</strain>
    </source>
</reference>
<dbReference type="Pfam" id="PF13098">
    <property type="entry name" value="Thioredoxin_2"/>
    <property type="match status" value="1"/>
</dbReference>
<feature type="signal peptide" evidence="2">
    <location>
        <begin position="1"/>
        <end position="20"/>
    </location>
</feature>
<dbReference type="PANTHER" id="PTHR32234">
    <property type="entry name" value="THIOL:DISULFIDE INTERCHANGE PROTEIN DSBD"/>
    <property type="match status" value="1"/>
</dbReference>
<dbReference type="EMBL" id="CP051205">
    <property type="protein sequence ID" value="QJB32624.1"/>
    <property type="molecule type" value="Genomic_DNA"/>
</dbReference>
<dbReference type="SUPFAM" id="SSF52833">
    <property type="entry name" value="Thioredoxin-like"/>
    <property type="match status" value="1"/>
</dbReference>
<dbReference type="AlphaFoldDB" id="A0AAE7D8C8"/>
<dbReference type="InterPro" id="IPR012336">
    <property type="entry name" value="Thioredoxin-like_fold"/>
</dbReference>
<dbReference type="SUPFAM" id="SSF48452">
    <property type="entry name" value="TPR-like"/>
    <property type="match status" value="1"/>
</dbReference>
<dbReference type="GO" id="GO:0045454">
    <property type="term" value="P:cell redox homeostasis"/>
    <property type="evidence" value="ECO:0007669"/>
    <property type="project" value="TreeGrafter"/>
</dbReference>
<evidence type="ECO:0000256" key="1">
    <source>
        <dbReference type="ARBA" id="ARBA00023284"/>
    </source>
</evidence>
<evidence type="ECO:0000259" key="3">
    <source>
        <dbReference type="Pfam" id="PF13098"/>
    </source>
</evidence>
<evidence type="ECO:0000313" key="5">
    <source>
        <dbReference type="Proteomes" id="UP000502421"/>
    </source>
</evidence>
<dbReference type="Gene3D" id="3.40.30.10">
    <property type="entry name" value="Glutaredoxin"/>
    <property type="match status" value="1"/>
</dbReference>
<dbReference type="InterPro" id="IPR036249">
    <property type="entry name" value="Thioredoxin-like_sf"/>
</dbReference>
<dbReference type="PANTHER" id="PTHR32234:SF0">
    <property type="entry name" value="THIOL:DISULFIDE INTERCHANGE PROTEIN DSBD"/>
    <property type="match status" value="1"/>
</dbReference>
<dbReference type="InterPro" id="IPR017937">
    <property type="entry name" value="Thioredoxin_CS"/>
</dbReference>
<keyword evidence="2" id="KW-0732">Signal</keyword>
<dbReference type="KEGG" id="coy:HF329_15360"/>
<sequence length="432" mass="49847">MKTKIILSLCMLYHSLSAQISSGPFKESFTWDSVKALSKAQKKLIFIDLYASWCAPCKEMDKLVYTNDTVYKYLNENLISLKLKTDSTTSDKEEIKKMFPLAQEIVKKYNISSLPGFLFLDASGNLQHKAIGYHSPKEFIDMCQTAQNPNANFSYLLNKLFNNTLEGNALLDFTLTLKNVGEDSLSRIAAKKYKETILEKENTKRTISSKTLTFLSDFRSLFSINDQLVKHIFTHPEEADSIVNLKGFSNAIINYVTNKGIVNPYLKPNGVYIKSTPSWGHLEQQIAHTWDMNTAKRIILDAKLRWYDDHQEWDSLIKYQIIRIDQITTKFQLFEAFAINNFVFDIILKKTNKPQYLQKAQKYLEKIIAEYPENHEAIDTYANILYKSGKPKEAIKSEERALLIAQSKNVKENITLYKETIKKMESGQPTWE</sequence>
<gene>
    <name evidence="4" type="ORF">HF329_15360</name>
</gene>
<organism evidence="4 5">
    <name type="scientific">Chitinophaga oryzae</name>
    <dbReference type="NCBI Taxonomy" id="2725414"/>
    <lineage>
        <taxon>Bacteria</taxon>
        <taxon>Pseudomonadati</taxon>
        <taxon>Bacteroidota</taxon>
        <taxon>Chitinophagia</taxon>
        <taxon>Chitinophagales</taxon>
        <taxon>Chitinophagaceae</taxon>
        <taxon>Chitinophaga</taxon>
    </lineage>
</organism>
<evidence type="ECO:0000256" key="2">
    <source>
        <dbReference type="SAM" id="SignalP"/>
    </source>
</evidence>
<protein>
    <submittedName>
        <fullName evidence="4">Thioredoxin family protein</fullName>
    </submittedName>
</protein>